<protein>
    <recommendedName>
        <fullName evidence="3">Core-binding (CB) domain-containing protein</fullName>
    </recommendedName>
</protein>
<organism evidence="1 2">
    <name type="scientific">Anaerostipes hominis</name>
    <name type="common">ex Liu et al. 2021</name>
    <dbReference type="NCBI Taxonomy" id="2763018"/>
    <lineage>
        <taxon>Bacteria</taxon>
        <taxon>Bacillati</taxon>
        <taxon>Bacillota</taxon>
        <taxon>Clostridia</taxon>
        <taxon>Lachnospirales</taxon>
        <taxon>Lachnospiraceae</taxon>
        <taxon>Anaerostipes</taxon>
    </lineage>
</organism>
<keyword evidence="2" id="KW-1185">Reference proteome</keyword>
<evidence type="ECO:0000313" key="2">
    <source>
        <dbReference type="Proteomes" id="UP000635828"/>
    </source>
</evidence>
<gene>
    <name evidence="1" type="ORF">H8S22_05795</name>
</gene>
<sequence>MMNRRKKGTGCIRCIGKNRKKPWQVVISKKKLDGTRIRIHLGCFEKEEQAVSYLDKYLRNQKPREISLKDLFQVFKRYFKHRFPKKNYRIYDSGYAFSKPYWNKNVASITLHDIRELLLSGTRISEKGDLIHITNAAREKVKSCFNNLFDFAYDHFYVRENLIRDISLSKLIHL</sequence>
<proteinExistence type="predicted"/>
<dbReference type="Proteomes" id="UP000635828">
    <property type="component" value="Unassembled WGS sequence"/>
</dbReference>
<accession>A0ABR7FRR1</accession>
<evidence type="ECO:0000313" key="1">
    <source>
        <dbReference type="EMBL" id="MBC5677131.1"/>
    </source>
</evidence>
<name>A0ABR7FRR1_9FIRM</name>
<dbReference type="EMBL" id="JACOOS010000005">
    <property type="protein sequence ID" value="MBC5677131.1"/>
    <property type="molecule type" value="Genomic_DNA"/>
</dbReference>
<reference evidence="1 2" key="1">
    <citation type="submission" date="2020-08" db="EMBL/GenBank/DDBJ databases">
        <title>Genome public.</title>
        <authorList>
            <person name="Liu C."/>
            <person name="Sun Q."/>
        </authorList>
    </citation>
    <scope>NUCLEOTIDE SEQUENCE [LARGE SCALE GENOMIC DNA]</scope>
    <source>
        <strain evidence="1 2">NSJ-7</strain>
    </source>
</reference>
<dbReference type="RefSeq" id="WP_024727304.1">
    <property type="nucleotide sequence ID" value="NZ_JACOOS010000005.1"/>
</dbReference>
<comment type="caution">
    <text evidence="1">The sequence shown here is derived from an EMBL/GenBank/DDBJ whole genome shotgun (WGS) entry which is preliminary data.</text>
</comment>
<evidence type="ECO:0008006" key="3">
    <source>
        <dbReference type="Google" id="ProtNLM"/>
    </source>
</evidence>